<evidence type="ECO:0000313" key="2">
    <source>
        <dbReference type="EMBL" id="CAH0100137.1"/>
    </source>
</evidence>
<dbReference type="PROSITE" id="PS51257">
    <property type="entry name" value="PROKAR_LIPOPROTEIN"/>
    <property type="match status" value="1"/>
</dbReference>
<feature type="transmembrane region" description="Helical" evidence="1">
    <location>
        <begin position="20"/>
        <end position="39"/>
    </location>
</feature>
<organism evidence="2 3">
    <name type="scientific">Daphnia galeata</name>
    <dbReference type="NCBI Taxonomy" id="27404"/>
    <lineage>
        <taxon>Eukaryota</taxon>
        <taxon>Metazoa</taxon>
        <taxon>Ecdysozoa</taxon>
        <taxon>Arthropoda</taxon>
        <taxon>Crustacea</taxon>
        <taxon>Branchiopoda</taxon>
        <taxon>Diplostraca</taxon>
        <taxon>Cladocera</taxon>
        <taxon>Anomopoda</taxon>
        <taxon>Daphniidae</taxon>
        <taxon>Daphnia</taxon>
    </lineage>
</organism>
<reference evidence="2" key="1">
    <citation type="submission" date="2021-11" db="EMBL/GenBank/DDBJ databases">
        <authorList>
            <person name="Schell T."/>
        </authorList>
    </citation>
    <scope>NUCLEOTIDE SEQUENCE</scope>
    <source>
        <strain evidence="2">M5</strain>
    </source>
</reference>
<gene>
    <name evidence="2" type="ORF">DGAL_LOCUS2312</name>
</gene>
<keyword evidence="1" id="KW-0812">Transmembrane</keyword>
<sequence length="203" mass="23683">MYFCYRTNIKFTKSAKLHIWYLYCLLFSCDCFINICVIYKIEADMVSYQGNVAKFIEVCRDLGDKKTMKYLWKSTFEGRRKEIVPNKFDNVQHLLKTACPVLNQPEYLHGEFEMIKSAGICRKFWDNWTACVPILVKYAIKTKKKGDALSQLFDVYGEDIKTQSFESQACFALEILPLLLLVRNKKGVVAANFLYNVQEETIN</sequence>
<keyword evidence="1" id="KW-1133">Transmembrane helix</keyword>
<name>A0A8J2WFZ8_9CRUS</name>
<proteinExistence type="predicted"/>
<evidence type="ECO:0000313" key="3">
    <source>
        <dbReference type="Proteomes" id="UP000789390"/>
    </source>
</evidence>
<accession>A0A8J2WFZ8</accession>
<keyword evidence="1" id="KW-0472">Membrane</keyword>
<protein>
    <submittedName>
        <fullName evidence="2">Uncharacterized protein</fullName>
    </submittedName>
</protein>
<dbReference type="EMBL" id="CAKKLH010000032">
    <property type="protein sequence ID" value="CAH0100137.1"/>
    <property type="molecule type" value="Genomic_DNA"/>
</dbReference>
<dbReference type="Proteomes" id="UP000789390">
    <property type="component" value="Unassembled WGS sequence"/>
</dbReference>
<comment type="caution">
    <text evidence="2">The sequence shown here is derived from an EMBL/GenBank/DDBJ whole genome shotgun (WGS) entry which is preliminary data.</text>
</comment>
<evidence type="ECO:0000256" key="1">
    <source>
        <dbReference type="SAM" id="Phobius"/>
    </source>
</evidence>
<keyword evidence="3" id="KW-1185">Reference proteome</keyword>
<dbReference type="OrthoDB" id="10461862at2759"/>
<dbReference type="AlphaFoldDB" id="A0A8J2WFZ8"/>